<comment type="similarity">
    <text evidence="2 11">Belongs to the SPC24 family.</text>
</comment>
<comment type="function">
    <text evidence="11">Acts as a component of the essential kinetochore-associated NDC80 complex, which is required for chromosome segregation and spindle checkpoint activity.</text>
</comment>
<dbReference type="Proteomes" id="UP000281245">
    <property type="component" value="Unassembled WGS sequence"/>
</dbReference>
<evidence type="ECO:0000256" key="10">
    <source>
        <dbReference type="ARBA" id="ARBA00023328"/>
    </source>
</evidence>
<name>A0A3M6XEB4_HORWE</name>
<comment type="subcellular location">
    <subcellularLocation>
        <location evidence="1">Cytoplasm</location>
        <location evidence="1">Cytoskeleton</location>
        <location evidence="1">Microtubule organizing center</location>
    </subcellularLocation>
    <subcellularLocation>
        <location evidence="11">Nucleus</location>
    </subcellularLocation>
    <subcellularLocation>
        <location evidence="11">Chromosome</location>
        <location evidence="11">Centromere</location>
        <location evidence="11">Kinetochore</location>
    </subcellularLocation>
</comment>
<dbReference type="VEuPathDB" id="FungiDB:BTJ68_12927"/>
<evidence type="ECO:0000256" key="2">
    <source>
        <dbReference type="ARBA" id="ARBA00007804"/>
    </source>
</evidence>
<dbReference type="InterPro" id="IPR013252">
    <property type="entry name" value="Ndc80_Spc24"/>
</dbReference>
<dbReference type="SUPFAM" id="SSF143026">
    <property type="entry name" value="Kinetochore globular domain"/>
    <property type="match status" value="1"/>
</dbReference>
<keyword evidence="4 11" id="KW-0132">Cell division</keyword>
<keyword evidence="9 11" id="KW-0131">Cell cycle</keyword>
<evidence type="ECO:0000256" key="8">
    <source>
        <dbReference type="ARBA" id="ARBA00023242"/>
    </source>
</evidence>
<dbReference type="EMBL" id="QWIL01000139">
    <property type="protein sequence ID" value="RMY23239.1"/>
    <property type="molecule type" value="Genomic_DNA"/>
</dbReference>
<evidence type="ECO:0000256" key="7">
    <source>
        <dbReference type="ARBA" id="ARBA00023054"/>
    </source>
</evidence>
<dbReference type="OrthoDB" id="3344830at2759"/>
<comment type="subunit">
    <text evidence="11">Component of the NDC80 complex.</text>
</comment>
<evidence type="ECO:0000256" key="9">
    <source>
        <dbReference type="ARBA" id="ARBA00023306"/>
    </source>
</evidence>
<evidence type="ECO:0000256" key="4">
    <source>
        <dbReference type="ARBA" id="ARBA00022618"/>
    </source>
</evidence>
<dbReference type="EMBL" id="QWIJ01000051">
    <property type="protein sequence ID" value="RMX88860.1"/>
    <property type="molecule type" value="Genomic_DNA"/>
</dbReference>
<dbReference type="InterPro" id="IPR038066">
    <property type="entry name" value="Spc24_Fungi_globular_sf"/>
</dbReference>
<reference evidence="15 16" key="1">
    <citation type="journal article" date="2018" name="BMC Genomics">
        <title>Genomic evidence for intraspecific hybridization in a clonal and extremely halotolerant yeast.</title>
        <authorList>
            <person name="Gostincar C."/>
            <person name="Stajich J.E."/>
            <person name="Zupancic J."/>
            <person name="Zalar P."/>
            <person name="Gunde-Cimerman N."/>
        </authorList>
    </citation>
    <scope>NUCLEOTIDE SEQUENCE [LARGE SCALE GENOMIC DNA]</scope>
    <source>
        <strain evidence="13 16">EXF-6656</strain>
        <strain evidence="14 15">EXF-6669</strain>
    </source>
</reference>
<evidence type="ECO:0000256" key="1">
    <source>
        <dbReference type="ARBA" id="ARBA00004267"/>
    </source>
</evidence>
<dbReference type="Proteomes" id="UP000271337">
    <property type="component" value="Unassembled WGS sequence"/>
</dbReference>
<evidence type="ECO:0000256" key="12">
    <source>
        <dbReference type="SAM" id="Coils"/>
    </source>
</evidence>
<evidence type="ECO:0000256" key="3">
    <source>
        <dbReference type="ARBA" id="ARBA00022454"/>
    </source>
</evidence>
<evidence type="ECO:0000256" key="11">
    <source>
        <dbReference type="RuleBase" id="RU368011"/>
    </source>
</evidence>
<keyword evidence="8 11" id="KW-0539">Nucleus</keyword>
<dbReference type="CDD" id="cd11565">
    <property type="entry name" value="RWD_Spc24"/>
    <property type="match status" value="1"/>
</dbReference>
<dbReference type="PANTHER" id="PTHR22142:SF2">
    <property type="entry name" value="KINETOCHORE PROTEIN SPC24"/>
    <property type="match status" value="1"/>
</dbReference>
<sequence>MSAQLALYTLEVTRTDSWHCRIVHHEIIHSSRAKMVLFDEDPVSLITETTNQFHIAPDKEALSRISESIGTLHTTRNAKLNQQQSILKNLSRRLNNLKSEYAYEEERHDAGKHASEMLRMDTEKFRVAKGVSDAEIEGERLGSELAGLKAQLEQLEKEGTEGGRRSVGDAEDEVILKLQFYRSLGIDASQDDTTGEYNRAVIHNTARGDVNVVNVDGKMNRSFYANMFWDSL</sequence>
<evidence type="ECO:0000256" key="5">
    <source>
        <dbReference type="ARBA" id="ARBA00022776"/>
    </source>
</evidence>
<dbReference type="GO" id="GO:0005634">
    <property type="term" value="C:nucleus"/>
    <property type="evidence" value="ECO:0007669"/>
    <property type="project" value="UniProtKB-SubCell"/>
</dbReference>
<evidence type="ECO:0000313" key="14">
    <source>
        <dbReference type="EMBL" id="RMY23239.1"/>
    </source>
</evidence>
<protein>
    <recommendedName>
        <fullName evidence="11">Kinetochore protein Spc24</fullName>
    </recommendedName>
</protein>
<dbReference type="Gene3D" id="3.30.160.430">
    <property type="match status" value="1"/>
</dbReference>
<dbReference type="AlphaFoldDB" id="A0A3M6XEB4"/>
<evidence type="ECO:0000313" key="15">
    <source>
        <dbReference type="Proteomes" id="UP000271337"/>
    </source>
</evidence>
<evidence type="ECO:0000313" key="16">
    <source>
        <dbReference type="Proteomes" id="UP000281245"/>
    </source>
</evidence>
<dbReference type="Pfam" id="PF08286">
    <property type="entry name" value="Spc24"/>
    <property type="match status" value="1"/>
</dbReference>
<dbReference type="GO" id="GO:0031262">
    <property type="term" value="C:Ndc80 complex"/>
    <property type="evidence" value="ECO:0007669"/>
    <property type="project" value="TreeGrafter"/>
</dbReference>
<evidence type="ECO:0000256" key="6">
    <source>
        <dbReference type="ARBA" id="ARBA00022838"/>
    </source>
</evidence>
<feature type="coiled-coil region" evidence="12">
    <location>
        <begin position="80"/>
        <end position="107"/>
    </location>
</feature>
<proteinExistence type="inferred from homology"/>
<organism evidence="13 16">
    <name type="scientific">Hortaea werneckii</name>
    <name type="common">Black yeast</name>
    <name type="synonym">Cladosporium werneckii</name>
    <dbReference type="NCBI Taxonomy" id="91943"/>
    <lineage>
        <taxon>Eukaryota</taxon>
        <taxon>Fungi</taxon>
        <taxon>Dikarya</taxon>
        <taxon>Ascomycota</taxon>
        <taxon>Pezizomycotina</taxon>
        <taxon>Dothideomycetes</taxon>
        <taxon>Dothideomycetidae</taxon>
        <taxon>Mycosphaerellales</taxon>
        <taxon>Teratosphaeriaceae</taxon>
        <taxon>Hortaea</taxon>
    </lineage>
</organism>
<dbReference type="PANTHER" id="PTHR22142">
    <property type="match status" value="1"/>
</dbReference>
<accession>A0A3M6XEB4</accession>
<keyword evidence="3 11" id="KW-0158">Chromosome</keyword>
<keyword evidence="7 12" id="KW-0175">Coiled coil</keyword>
<evidence type="ECO:0000313" key="13">
    <source>
        <dbReference type="EMBL" id="RMX88860.1"/>
    </source>
</evidence>
<keyword evidence="5 11" id="KW-0498">Mitosis</keyword>
<dbReference type="GO" id="GO:0008017">
    <property type="term" value="F:microtubule binding"/>
    <property type="evidence" value="ECO:0007669"/>
    <property type="project" value="TreeGrafter"/>
</dbReference>
<comment type="caution">
    <text evidence="13">The sequence shown here is derived from an EMBL/GenBank/DDBJ whole genome shotgun (WGS) entry which is preliminary data.</text>
</comment>
<dbReference type="GO" id="GO:0007059">
    <property type="term" value="P:chromosome segregation"/>
    <property type="evidence" value="ECO:0007669"/>
    <property type="project" value="TreeGrafter"/>
</dbReference>
<keyword evidence="6 11" id="KW-0995">Kinetochore</keyword>
<keyword evidence="10 11" id="KW-0137">Centromere</keyword>
<gene>
    <name evidence="14" type="ORF">D0867_02171</name>
    <name evidence="13" type="ORF">D0869_01300</name>
</gene>
<dbReference type="GO" id="GO:0051301">
    <property type="term" value="P:cell division"/>
    <property type="evidence" value="ECO:0007669"/>
    <property type="project" value="UniProtKB-UniRule"/>
</dbReference>
<dbReference type="GO" id="GO:0005815">
    <property type="term" value="C:microtubule organizing center"/>
    <property type="evidence" value="ECO:0007669"/>
    <property type="project" value="UniProtKB-SubCell"/>
</dbReference>